<name>A0A2H4V9C1_9EURY</name>
<evidence type="ECO:0000259" key="1">
    <source>
        <dbReference type="Pfam" id="PF01243"/>
    </source>
</evidence>
<reference evidence="3 5" key="2">
    <citation type="submission" date="2020-04" db="EMBL/GenBank/DDBJ databases">
        <title>Draft genome of Methanobacterium subterraneum isolated from animal feces.</title>
        <authorList>
            <person name="Ouboter H.T."/>
            <person name="Berger S."/>
            <person name="Gungor E."/>
            <person name="Jetten M.S.M."/>
            <person name="Welte C.U."/>
        </authorList>
    </citation>
    <scope>NUCLEOTIDE SEQUENCE [LARGE SCALE GENOMIC DNA]</scope>
    <source>
        <strain evidence="3">HO_2020</strain>
    </source>
</reference>
<accession>A0A2H4V9C1</accession>
<dbReference type="EMBL" id="JABBYL010000011">
    <property type="protein sequence ID" value="NMO08866.1"/>
    <property type="molecule type" value="Genomic_DNA"/>
</dbReference>
<protein>
    <submittedName>
        <fullName evidence="2 3">Pyridoxamine 5'-phosphate oxidase</fullName>
    </submittedName>
</protein>
<dbReference type="InterPro" id="IPR011576">
    <property type="entry name" value="Pyridox_Oxase_N"/>
</dbReference>
<reference evidence="2 4" key="1">
    <citation type="submission" date="2016-10" db="EMBL/GenBank/DDBJ databases">
        <title>Comparative genomics between deep and shallow subseafloor isolates.</title>
        <authorList>
            <person name="Ishii S."/>
            <person name="Miller J.R."/>
            <person name="Sutton G."/>
            <person name="Suzuki S."/>
            <person name="Methe B."/>
            <person name="Inagaki F."/>
            <person name="Imachi H."/>
        </authorList>
    </citation>
    <scope>NUCLEOTIDE SEQUENCE [LARGE SCALE GENOMIC DNA]</scope>
    <source>
        <strain evidence="2 4">MO-MB1</strain>
    </source>
</reference>
<dbReference type="Proteomes" id="UP000591058">
    <property type="component" value="Unassembled WGS sequence"/>
</dbReference>
<dbReference type="GeneID" id="35124044"/>
<dbReference type="OrthoDB" id="129364at2157"/>
<evidence type="ECO:0000313" key="5">
    <source>
        <dbReference type="Proteomes" id="UP000591058"/>
    </source>
</evidence>
<dbReference type="EMBL" id="CP017766">
    <property type="protein sequence ID" value="AUB54695.1"/>
    <property type="molecule type" value="Genomic_DNA"/>
</dbReference>
<feature type="domain" description="Pyridoxamine 5'-phosphate oxidase N-terminal" evidence="1">
    <location>
        <begin position="8"/>
        <end position="120"/>
    </location>
</feature>
<proteinExistence type="predicted"/>
<sequence>MDFVDCIEFANENPVAWLATADGKQPRVRGMGMWYADETGFYFQTATMKDLVRQITDNGKVEFAFYRPDDAVGTMLRVTGEVEFLDDVEVKKRVLADRPFLAEFGLTAEGPELVVFRITKGEAHFWDWESNLKPKEIIEFGD</sequence>
<dbReference type="Proteomes" id="UP000232806">
    <property type="component" value="Chromosome"/>
</dbReference>
<dbReference type="SUPFAM" id="SSF50475">
    <property type="entry name" value="FMN-binding split barrel"/>
    <property type="match status" value="1"/>
</dbReference>
<evidence type="ECO:0000313" key="2">
    <source>
        <dbReference type="EMBL" id="AUB54695.1"/>
    </source>
</evidence>
<dbReference type="AlphaFoldDB" id="A0A2H4V9C1"/>
<dbReference type="RefSeq" id="WP_100904670.1">
    <property type="nucleotide sequence ID" value="NZ_CP017766.1"/>
</dbReference>
<dbReference type="Gene3D" id="2.30.110.10">
    <property type="entry name" value="Electron Transport, Fmn-binding Protein, Chain A"/>
    <property type="match status" value="1"/>
</dbReference>
<evidence type="ECO:0000313" key="3">
    <source>
        <dbReference type="EMBL" id="NMO08866.1"/>
    </source>
</evidence>
<dbReference type="InterPro" id="IPR012349">
    <property type="entry name" value="Split_barrel_FMN-bd"/>
</dbReference>
<organism evidence="2 4">
    <name type="scientific">Methanobacterium subterraneum</name>
    <dbReference type="NCBI Taxonomy" id="59277"/>
    <lineage>
        <taxon>Archaea</taxon>
        <taxon>Methanobacteriati</taxon>
        <taxon>Methanobacteriota</taxon>
        <taxon>Methanomada group</taxon>
        <taxon>Methanobacteria</taxon>
        <taxon>Methanobacteriales</taxon>
        <taxon>Methanobacteriaceae</taxon>
        <taxon>Methanobacterium</taxon>
    </lineage>
</organism>
<evidence type="ECO:0000313" key="4">
    <source>
        <dbReference type="Proteomes" id="UP000232806"/>
    </source>
</evidence>
<dbReference type="Pfam" id="PF01243">
    <property type="entry name" value="PNPOx_N"/>
    <property type="match status" value="1"/>
</dbReference>
<gene>
    <name evidence="2" type="ORF">BK007_00750</name>
    <name evidence="3" type="ORF">HG719_03315</name>
</gene>